<reference evidence="11 12" key="1">
    <citation type="submission" date="2017-09" db="EMBL/GenBank/DDBJ databases">
        <authorList>
            <consortium name="International Durum Wheat Genome Sequencing Consortium (IDWGSC)"/>
            <person name="Milanesi L."/>
        </authorList>
    </citation>
    <scope>NUCLEOTIDE SEQUENCE [LARGE SCALE GENOMIC DNA]</scope>
    <source>
        <strain evidence="12">cv. Svevo</strain>
    </source>
</reference>
<dbReference type="SMART" id="SM00356">
    <property type="entry name" value="ZnF_C3H1"/>
    <property type="match status" value="3"/>
</dbReference>
<evidence type="ECO:0000256" key="6">
    <source>
        <dbReference type="PROSITE-ProRule" id="PRU00176"/>
    </source>
</evidence>
<dbReference type="Gene3D" id="3.30.70.330">
    <property type="match status" value="1"/>
</dbReference>
<dbReference type="InterPro" id="IPR051847">
    <property type="entry name" value="RNA_proc/Spliceosome_comp"/>
</dbReference>
<keyword evidence="12" id="KW-1185">Reference proteome</keyword>
<evidence type="ECO:0000259" key="10">
    <source>
        <dbReference type="PROSITE" id="PS50103"/>
    </source>
</evidence>
<keyword evidence="5" id="KW-0238">DNA-binding</keyword>
<keyword evidence="1 7" id="KW-0479">Metal-binding</keyword>
<dbReference type="SUPFAM" id="SSF90229">
    <property type="entry name" value="CCCH zinc finger"/>
    <property type="match status" value="2"/>
</dbReference>
<proteinExistence type="predicted"/>
<evidence type="ECO:0000256" key="8">
    <source>
        <dbReference type="SAM" id="MobiDB-lite"/>
    </source>
</evidence>
<gene>
    <name evidence="11" type="ORF">TRITD_5Av1G236120</name>
</gene>
<keyword evidence="2 7" id="KW-0863">Zinc-finger</keyword>
<dbReference type="PANTHER" id="PTHR45880">
    <property type="entry name" value="RNA-BINDING MOTIF PROTEIN, X-LINKED 2"/>
    <property type="match status" value="1"/>
</dbReference>
<dbReference type="SUPFAM" id="SSF54928">
    <property type="entry name" value="RNA-binding domain, RBD"/>
    <property type="match status" value="1"/>
</dbReference>
<dbReference type="FunFam" id="3.30.70.330:FF:000829">
    <property type="entry name" value="Putative U2 auxiliary factor small subunit, Nucleotide-binding alpha-beta plait domain protein"/>
    <property type="match status" value="1"/>
</dbReference>
<dbReference type="PANTHER" id="PTHR45880:SF1">
    <property type="entry name" value="RNA-BINDING MOTIF PROTEIN, X-LINKED 2"/>
    <property type="match status" value="1"/>
</dbReference>
<dbReference type="PROSITE" id="PS50102">
    <property type="entry name" value="RRM"/>
    <property type="match status" value="1"/>
</dbReference>
<dbReference type="AlphaFoldDB" id="A0A9R0U3A0"/>
<dbReference type="Pfam" id="PF00642">
    <property type="entry name" value="zf-CCCH"/>
    <property type="match status" value="1"/>
</dbReference>
<feature type="region of interest" description="Disordered" evidence="8">
    <location>
        <begin position="187"/>
        <end position="209"/>
    </location>
</feature>
<dbReference type="GO" id="GO:0003723">
    <property type="term" value="F:RNA binding"/>
    <property type="evidence" value="ECO:0007669"/>
    <property type="project" value="UniProtKB-UniRule"/>
</dbReference>
<dbReference type="GO" id="GO:0005686">
    <property type="term" value="C:U2 snRNP"/>
    <property type="evidence" value="ECO:0007669"/>
    <property type="project" value="TreeGrafter"/>
</dbReference>
<dbReference type="InterPro" id="IPR000504">
    <property type="entry name" value="RRM_dom"/>
</dbReference>
<evidence type="ECO:0000256" key="4">
    <source>
        <dbReference type="ARBA" id="ARBA00022884"/>
    </source>
</evidence>
<evidence type="ECO:0000256" key="7">
    <source>
        <dbReference type="PROSITE-ProRule" id="PRU00723"/>
    </source>
</evidence>
<feature type="zinc finger region" description="C3H1-type" evidence="7">
    <location>
        <begin position="207"/>
        <end position="234"/>
    </location>
</feature>
<feature type="zinc finger region" description="C3H1-type" evidence="7">
    <location>
        <begin position="238"/>
        <end position="264"/>
    </location>
</feature>
<dbReference type="GO" id="GO:0000398">
    <property type="term" value="P:mRNA splicing, via spliceosome"/>
    <property type="evidence" value="ECO:0007669"/>
    <property type="project" value="InterPro"/>
</dbReference>
<dbReference type="GO" id="GO:0008270">
    <property type="term" value="F:zinc ion binding"/>
    <property type="evidence" value="ECO:0007669"/>
    <property type="project" value="UniProtKB-KW"/>
</dbReference>
<dbReference type="GO" id="GO:0071013">
    <property type="term" value="C:catalytic step 2 spliceosome"/>
    <property type="evidence" value="ECO:0007669"/>
    <property type="project" value="TreeGrafter"/>
</dbReference>
<organism evidence="11 12">
    <name type="scientific">Triticum turgidum subsp. durum</name>
    <name type="common">Durum wheat</name>
    <name type="synonym">Triticum durum</name>
    <dbReference type="NCBI Taxonomy" id="4567"/>
    <lineage>
        <taxon>Eukaryota</taxon>
        <taxon>Viridiplantae</taxon>
        <taxon>Streptophyta</taxon>
        <taxon>Embryophyta</taxon>
        <taxon>Tracheophyta</taxon>
        <taxon>Spermatophyta</taxon>
        <taxon>Magnoliopsida</taxon>
        <taxon>Liliopsida</taxon>
        <taxon>Poales</taxon>
        <taxon>Poaceae</taxon>
        <taxon>BOP clade</taxon>
        <taxon>Pooideae</taxon>
        <taxon>Triticodae</taxon>
        <taxon>Triticeae</taxon>
        <taxon>Triticinae</taxon>
        <taxon>Triticum</taxon>
    </lineage>
</organism>
<dbReference type="GO" id="GO:0003677">
    <property type="term" value="F:DNA binding"/>
    <property type="evidence" value="ECO:0007669"/>
    <property type="project" value="UniProtKB-KW"/>
</dbReference>
<evidence type="ECO:0000256" key="3">
    <source>
        <dbReference type="ARBA" id="ARBA00022833"/>
    </source>
</evidence>
<keyword evidence="3 7" id="KW-0862">Zinc</keyword>
<dbReference type="InterPro" id="IPR036855">
    <property type="entry name" value="Znf_CCCH_sf"/>
</dbReference>
<dbReference type="CDD" id="cd12411">
    <property type="entry name" value="RRM_ist3_like"/>
    <property type="match status" value="1"/>
</dbReference>
<feature type="domain" description="RRM" evidence="9">
    <location>
        <begin position="36"/>
        <end position="114"/>
    </location>
</feature>
<dbReference type="OMA" id="IMYTCIS"/>
<evidence type="ECO:0000313" key="11">
    <source>
        <dbReference type="EMBL" id="VAI24417.1"/>
    </source>
</evidence>
<accession>A0A9R0U3A0</accession>
<dbReference type="PROSITE" id="PS50103">
    <property type="entry name" value="ZF_C3H1"/>
    <property type="match status" value="3"/>
</dbReference>
<protein>
    <recommendedName>
        <fullName evidence="13">Zinc finger CCCH domain-containing protein 42</fullName>
    </recommendedName>
</protein>
<dbReference type="Gramene" id="TRITD5Av1G236120.3">
    <property type="protein sequence ID" value="TRITD5Av1G236120.3"/>
    <property type="gene ID" value="TRITD5Av1G236120"/>
</dbReference>
<feature type="compositionally biased region" description="Basic and acidic residues" evidence="8">
    <location>
        <begin position="272"/>
        <end position="426"/>
    </location>
</feature>
<evidence type="ECO:0008006" key="13">
    <source>
        <dbReference type="Google" id="ProtNLM"/>
    </source>
</evidence>
<feature type="compositionally biased region" description="Basic and acidic residues" evidence="8">
    <location>
        <begin position="188"/>
        <end position="201"/>
    </location>
</feature>
<keyword evidence="4 6" id="KW-0694">RNA-binding</keyword>
<dbReference type="Pfam" id="PF18044">
    <property type="entry name" value="zf-CCCH_4"/>
    <property type="match status" value="2"/>
</dbReference>
<dbReference type="InterPro" id="IPR041367">
    <property type="entry name" value="Znf-CCCH_4"/>
</dbReference>
<dbReference type="SMART" id="SM00360">
    <property type="entry name" value="RRM"/>
    <property type="match status" value="1"/>
</dbReference>
<feature type="domain" description="C3H1-type" evidence="10">
    <location>
        <begin position="207"/>
        <end position="234"/>
    </location>
</feature>
<dbReference type="InterPro" id="IPR012677">
    <property type="entry name" value="Nucleotide-bd_a/b_plait_sf"/>
</dbReference>
<dbReference type="Gene3D" id="4.10.1000.10">
    <property type="entry name" value="Zinc finger, CCCH-type"/>
    <property type="match status" value="3"/>
</dbReference>
<dbReference type="EMBL" id="LT934119">
    <property type="protein sequence ID" value="VAI24417.1"/>
    <property type="molecule type" value="Genomic_DNA"/>
</dbReference>
<feature type="domain" description="C3H1-type" evidence="10">
    <location>
        <begin position="130"/>
        <end position="157"/>
    </location>
</feature>
<sequence length="426" mass="49310">MNPLTQVKRTQVINQKEAALGLSEDASWHAKFRGSAYVFVGGVPFDLTEGDLLAVFAQYGEVVDVNLVRDKATGKSKGFAFVAYEDQRSTVLAVDNLNGAKVLGRIIRVDHVEKYKKKEEEDEEELQKKREERGVCYAFQKGECNRGDACKYSHDEQSVVIMYTCISQDKDMLETYTCTRNANTGWGSKEDDPKWEHDRHRGPQNKGESRGICYAFQKGECSRGDSCRFSHDEQVAVLGRGVCYAFQKGECSRGASCRFSHDEQRNANTDRGSWEDSNARRQHDHDPPKSHKNFPDRNKEETRSGDRDGQSSRSELHRDRDSRSRHGDRDTKDSDRNRHEKSPERSRGDRQRGDDRGREDRSDTKDRDRNRHEKSPERSRGDRQRGDDRGREDRSESRRSRHDIDSGGRHERRGDEEEERYRKSRR</sequence>
<feature type="zinc finger region" description="C3H1-type" evidence="7">
    <location>
        <begin position="130"/>
        <end position="157"/>
    </location>
</feature>
<dbReference type="InterPro" id="IPR000571">
    <property type="entry name" value="Znf_CCCH"/>
</dbReference>
<dbReference type="Proteomes" id="UP000324705">
    <property type="component" value="Chromosome 5A"/>
</dbReference>
<evidence type="ECO:0000313" key="12">
    <source>
        <dbReference type="Proteomes" id="UP000324705"/>
    </source>
</evidence>
<evidence type="ECO:0000256" key="1">
    <source>
        <dbReference type="ARBA" id="ARBA00022723"/>
    </source>
</evidence>
<dbReference type="Pfam" id="PF00076">
    <property type="entry name" value="RRM_1"/>
    <property type="match status" value="1"/>
</dbReference>
<evidence type="ECO:0000259" key="9">
    <source>
        <dbReference type="PROSITE" id="PS50102"/>
    </source>
</evidence>
<dbReference type="InterPro" id="IPR035979">
    <property type="entry name" value="RBD_domain_sf"/>
</dbReference>
<feature type="region of interest" description="Disordered" evidence="8">
    <location>
        <begin position="261"/>
        <end position="426"/>
    </location>
</feature>
<feature type="domain" description="C3H1-type" evidence="10">
    <location>
        <begin position="238"/>
        <end position="264"/>
    </location>
</feature>
<evidence type="ECO:0000256" key="2">
    <source>
        <dbReference type="ARBA" id="ARBA00022771"/>
    </source>
</evidence>
<dbReference type="GO" id="GO:0071011">
    <property type="term" value="C:precatalytic spliceosome"/>
    <property type="evidence" value="ECO:0007669"/>
    <property type="project" value="TreeGrafter"/>
</dbReference>
<dbReference type="InterPro" id="IPR045844">
    <property type="entry name" value="RRM_Ist3-like"/>
</dbReference>
<evidence type="ECO:0000256" key="5">
    <source>
        <dbReference type="ARBA" id="ARBA00023125"/>
    </source>
</evidence>
<name>A0A9R0U3A0_TRITD</name>